<feature type="compositionally biased region" description="Polar residues" evidence="2">
    <location>
        <begin position="17"/>
        <end position="37"/>
    </location>
</feature>
<gene>
    <name evidence="3" type="ORF">Hamer_G019981</name>
</gene>
<evidence type="ECO:0000256" key="1">
    <source>
        <dbReference type="ARBA" id="ARBA00022483"/>
    </source>
</evidence>
<dbReference type="PANTHER" id="PTHR45999">
    <property type="entry name" value="UNC-13-4A, ISOFORM B"/>
    <property type="match status" value="1"/>
</dbReference>
<dbReference type="EMBL" id="JAHLQT010044137">
    <property type="protein sequence ID" value="KAG7154563.1"/>
    <property type="molecule type" value="Genomic_DNA"/>
</dbReference>
<protein>
    <submittedName>
        <fullName evidence="3">Putative BAI1-associated protein 3-like</fullName>
    </submittedName>
</protein>
<feature type="compositionally biased region" description="Acidic residues" evidence="2">
    <location>
        <begin position="59"/>
        <end position="68"/>
    </location>
</feature>
<evidence type="ECO:0000313" key="4">
    <source>
        <dbReference type="Proteomes" id="UP000747542"/>
    </source>
</evidence>
<evidence type="ECO:0000313" key="3">
    <source>
        <dbReference type="EMBL" id="KAG7154563.1"/>
    </source>
</evidence>
<feature type="compositionally biased region" description="Basic and acidic residues" evidence="2">
    <location>
        <begin position="69"/>
        <end position="79"/>
    </location>
</feature>
<feature type="non-terminal residue" evidence="3">
    <location>
        <position position="1"/>
    </location>
</feature>
<dbReference type="GO" id="GO:0006887">
    <property type="term" value="P:exocytosis"/>
    <property type="evidence" value="ECO:0007669"/>
    <property type="project" value="UniProtKB-KW"/>
</dbReference>
<dbReference type="Proteomes" id="UP000747542">
    <property type="component" value="Unassembled WGS sequence"/>
</dbReference>
<dbReference type="AlphaFoldDB" id="A0A8J5JDB6"/>
<feature type="compositionally biased region" description="Basic and acidic residues" evidence="2">
    <location>
        <begin position="402"/>
        <end position="418"/>
    </location>
</feature>
<dbReference type="PANTHER" id="PTHR45999:SF4">
    <property type="entry name" value="UNC-13-4A, ISOFORM B"/>
    <property type="match status" value="1"/>
</dbReference>
<dbReference type="GO" id="GO:0099503">
    <property type="term" value="C:secretory vesicle"/>
    <property type="evidence" value="ECO:0007669"/>
    <property type="project" value="TreeGrafter"/>
</dbReference>
<keyword evidence="1" id="KW-0268">Exocytosis</keyword>
<sequence>MFKIYGFSLKKPWKPTAPSSVATGNQTEVRSSTSVRNSGLVEGSAEGRDVADVAGISDDVQEEKEEEEGVRRNRLERRSEEHGRLVAAQVFLSWPQEGSRRAYQSSLTTALDHHHLSTTTQGGGDDRSRLWNGHLSSKATEDLHHLGTKLRLSQEVQQLAWWVVGSRLASVDALWTYNQLQVVQKALADGAYGQEDLDELLHSLTLYIYSQIKRLKSLHSAFPGTQAGRQLTYTLRSLQGLEQHPATRQLLDQAGQPVLPEDILAAILRHAHDWWAGVLQVIQKEEATEENPHQQVPALVEVTHMALTFLQQDAQHYDHIFNKEMGVTYTSISYGEFSKQVAQVLRPLLRPSPPRYPTRGELDGEQHRSKFVHNFDVGSSLWSLYHNLRHMHAVGVQAGGGRGEDEGRGGGRRGRETGGEGAPVESFPSWFMDSVATWLTHSQQENQRLLQEALLQDSLSVVTITPADSNTQTTSMLSNDALLQDE</sequence>
<proteinExistence type="predicted"/>
<comment type="caution">
    <text evidence="3">The sequence shown here is derived from an EMBL/GenBank/DDBJ whole genome shotgun (WGS) entry which is preliminary data.</text>
</comment>
<feature type="region of interest" description="Disordered" evidence="2">
    <location>
        <begin position="397"/>
        <end position="426"/>
    </location>
</feature>
<organism evidence="3 4">
    <name type="scientific">Homarus americanus</name>
    <name type="common">American lobster</name>
    <dbReference type="NCBI Taxonomy" id="6706"/>
    <lineage>
        <taxon>Eukaryota</taxon>
        <taxon>Metazoa</taxon>
        <taxon>Ecdysozoa</taxon>
        <taxon>Arthropoda</taxon>
        <taxon>Crustacea</taxon>
        <taxon>Multicrustacea</taxon>
        <taxon>Malacostraca</taxon>
        <taxon>Eumalacostraca</taxon>
        <taxon>Eucarida</taxon>
        <taxon>Decapoda</taxon>
        <taxon>Pleocyemata</taxon>
        <taxon>Astacidea</taxon>
        <taxon>Nephropoidea</taxon>
        <taxon>Nephropidae</taxon>
        <taxon>Homarus</taxon>
    </lineage>
</organism>
<feature type="region of interest" description="Disordered" evidence="2">
    <location>
        <begin position="12"/>
        <end position="79"/>
    </location>
</feature>
<keyword evidence="4" id="KW-1185">Reference proteome</keyword>
<evidence type="ECO:0000256" key="2">
    <source>
        <dbReference type="SAM" id="MobiDB-lite"/>
    </source>
</evidence>
<accession>A0A8J5JDB6</accession>
<name>A0A8J5JDB6_HOMAM</name>
<dbReference type="InterPro" id="IPR052095">
    <property type="entry name" value="UNC-13_domain"/>
</dbReference>
<reference evidence="3" key="1">
    <citation type="journal article" date="2021" name="Sci. Adv.">
        <title>The American lobster genome reveals insights on longevity, neural, and immune adaptations.</title>
        <authorList>
            <person name="Polinski J.M."/>
            <person name="Zimin A.V."/>
            <person name="Clark K.F."/>
            <person name="Kohn A.B."/>
            <person name="Sadowski N."/>
            <person name="Timp W."/>
            <person name="Ptitsyn A."/>
            <person name="Khanna P."/>
            <person name="Romanova D.Y."/>
            <person name="Williams P."/>
            <person name="Greenwood S.J."/>
            <person name="Moroz L.L."/>
            <person name="Walt D.R."/>
            <person name="Bodnar A.G."/>
        </authorList>
    </citation>
    <scope>NUCLEOTIDE SEQUENCE</scope>
    <source>
        <strain evidence="3">GMGI-L3</strain>
    </source>
</reference>